<keyword evidence="1" id="KW-1133">Transmembrane helix</keyword>
<gene>
    <name evidence="2" type="ORF">UFOVP41_43</name>
</gene>
<proteinExistence type="predicted"/>
<name>A0A6J5KQ34_9CAUD</name>
<accession>A0A6J5KQ34</accession>
<evidence type="ECO:0000313" key="2">
    <source>
        <dbReference type="EMBL" id="CAB4123376.1"/>
    </source>
</evidence>
<sequence>MKCYKSKTMWFSVALVVFGALLDYLPYLQSVIDPKYYGGIFACIGVITAILRYITKEPINP</sequence>
<keyword evidence="1" id="KW-0472">Membrane</keyword>
<evidence type="ECO:0000256" key="1">
    <source>
        <dbReference type="SAM" id="Phobius"/>
    </source>
</evidence>
<keyword evidence="1" id="KW-0812">Transmembrane</keyword>
<protein>
    <submittedName>
        <fullName evidence="2">Uncharacterized protein</fullName>
    </submittedName>
</protein>
<dbReference type="EMBL" id="LR796168">
    <property type="protein sequence ID" value="CAB4123376.1"/>
    <property type="molecule type" value="Genomic_DNA"/>
</dbReference>
<reference evidence="2" key="1">
    <citation type="submission" date="2020-04" db="EMBL/GenBank/DDBJ databases">
        <authorList>
            <person name="Chiriac C."/>
            <person name="Salcher M."/>
            <person name="Ghai R."/>
            <person name="Kavagutti S V."/>
        </authorList>
    </citation>
    <scope>NUCLEOTIDE SEQUENCE</scope>
</reference>
<feature type="transmembrane region" description="Helical" evidence="1">
    <location>
        <begin position="36"/>
        <end position="55"/>
    </location>
</feature>
<organism evidence="2">
    <name type="scientific">uncultured Caudovirales phage</name>
    <dbReference type="NCBI Taxonomy" id="2100421"/>
    <lineage>
        <taxon>Viruses</taxon>
        <taxon>Duplodnaviria</taxon>
        <taxon>Heunggongvirae</taxon>
        <taxon>Uroviricota</taxon>
        <taxon>Caudoviricetes</taxon>
        <taxon>Peduoviridae</taxon>
        <taxon>Maltschvirus</taxon>
        <taxon>Maltschvirus maltsch</taxon>
    </lineage>
</organism>
<feature type="transmembrane region" description="Helical" evidence="1">
    <location>
        <begin position="9"/>
        <end position="30"/>
    </location>
</feature>